<gene>
    <name evidence="1" type="ORF">ACAOBT_LOCUS37042</name>
</gene>
<evidence type="ECO:0000313" key="2">
    <source>
        <dbReference type="Proteomes" id="UP001152888"/>
    </source>
</evidence>
<keyword evidence="2" id="KW-1185">Reference proteome</keyword>
<accession>A0A9P0VSV6</accession>
<organism evidence="1 2">
    <name type="scientific">Acanthoscelides obtectus</name>
    <name type="common">Bean weevil</name>
    <name type="synonym">Bruchus obtectus</name>
    <dbReference type="NCBI Taxonomy" id="200917"/>
    <lineage>
        <taxon>Eukaryota</taxon>
        <taxon>Metazoa</taxon>
        <taxon>Ecdysozoa</taxon>
        <taxon>Arthropoda</taxon>
        <taxon>Hexapoda</taxon>
        <taxon>Insecta</taxon>
        <taxon>Pterygota</taxon>
        <taxon>Neoptera</taxon>
        <taxon>Endopterygota</taxon>
        <taxon>Coleoptera</taxon>
        <taxon>Polyphaga</taxon>
        <taxon>Cucujiformia</taxon>
        <taxon>Chrysomeloidea</taxon>
        <taxon>Chrysomelidae</taxon>
        <taxon>Bruchinae</taxon>
        <taxon>Bruchini</taxon>
        <taxon>Acanthoscelides</taxon>
    </lineage>
</organism>
<name>A0A9P0VSV6_ACAOB</name>
<protein>
    <submittedName>
        <fullName evidence="1">Uncharacterized protein</fullName>
    </submittedName>
</protein>
<sequence>MSECPQGKVFVMLGVINLLSSRCARATLFFTFVYTSCSLLLKVKKSLLSPAAISILSCVDVVEYSDAY</sequence>
<dbReference type="Proteomes" id="UP001152888">
    <property type="component" value="Unassembled WGS sequence"/>
</dbReference>
<dbReference type="AlphaFoldDB" id="A0A9P0VSV6"/>
<reference evidence="1" key="1">
    <citation type="submission" date="2022-03" db="EMBL/GenBank/DDBJ databases">
        <authorList>
            <person name="Sayadi A."/>
        </authorList>
    </citation>
    <scope>NUCLEOTIDE SEQUENCE</scope>
</reference>
<evidence type="ECO:0000313" key="1">
    <source>
        <dbReference type="EMBL" id="CAH2019295.1"/>
    </source>
</evidence>
<proteinExistence type="predicted"/>
<comment type="caution">
    <text evidence="1">The sequence shown here is derived from an EMBL/GenBank/DDBJ whole genome shotgun (WGS) entry which is preliminary data.</text>
</comment>
<dbReference type="EMBL" id="CAKOFQ010010143">
    <property type="protein sequence ID" value="CAH2019295.1"/>
    <property type="molecule type" value="Genomic_DNA"/>
</dbReference>